<feature type="binding site" evidence="11">
    <location>
        <position position="81"/>
    </location>
    <ligand>
        <name>ATP</name>
        <dbReference type="ChEBI" id="CHEBI:30616"/>
    </ligand>
</feature>
<dbReference type="Gene3D" id="3.40.50.11260">
    <property type="match status" value="1"/>
</dbReference>
<comment type="subcellular location">
    <subcellularLocation>
        <location evidence="1 10">Cytoplasm</location>
    </subcellularLocation>
</comment>
<dbReference type="Gene3D" id="3.30.565.10">
    <property type="entry name" value="Histidine kinase-like ATPase, C-terminal domain"/>
    <property type="match status" value="1"/>
</dbReference>
<feature type="binding site" evidence="11">
    <location>
        <begin position="101"/>
        <end position="102"/>
    </location>
    <ligand>
        <name>ATP</name>
        <dbReference type="ChEBI" id="CHEBI:30616"/>
    </ligand>
</feature>
<dbReference type="FunFam" id="3.30.230.80:FF:000002">
    <property type="entry name" value="Molecular chaperone HtpG"/>
    <property type="match status" value="1"/>
</dbReference>
<feature type="binding site" evidence="11">
    <location>
        <position position="35"/>
    </location>
    <ligand>
        <name>ATP</name>
        <dbReference type="ChEBI" id="CHEBI:30616"/>
    </ligand>
</feature>
<keyword evidence="5 10" id="KW-0067">ATP-binding</keyword>
<dbReference type="Proteomes" id="UP000565711">
    <property type="component" value="Unassembled WGS sequence"/>
</dbReference>
<dbReference type="SUPFAM" id="SSF110942">
    <property type="entry name" value="HSP90 C-terminal domain"/>
    <property type="match status" value="1"/>
</dbReference>
<evidence type="ECO:0000256" key="10">
    <source>
        <dbReference type="HAMAP-Rule" id="MF_00505"/>
    </source>
</evidence>
<evidence type="ECO:0000256" key="6">
    <source>
        <dbReference type="ARBA" id="ARBA00023016"/>
    </source>
</evidence>
<feature type="region of interest" description="A; substrate-binding" evidence="10">
    <location>
        <begin position="1"/>
        <end position="358"/>
    </location>
</feature>
<keyword evidence="4 10" id="KW-0547">Nucleotide-binding</keyword>
<feature type="region of interest" description="C" evidence="10">
    <location>
        <begin position="591"/>
        <end position="668"/>
    </location>
</feature>
<dbReference type="InterPro" id="IPR020568">
    <property type="entry name" value="Ribosomal_Su5_D2-typ_SF"/>
</dbReference>
<keyword evidence="13" id="KW-1185">Reference proteome</keyword>
<dbReference type="InterPro" id="IPR037196">
    <property type="entry name" value="HSP90_C"/>
</dbReference>
<dbReference type="GO" id="GO:0016887">
    <property type="term" value="F:ATP hydrolysis activity"/>
    <property type="evidence" value="ECO:0007669"/>
    <property type="project" value="InterPro"/>
</dbReference>
<dbReference type="GO" id="GO:0051082">
    <property type="term" value="F:unfolded protein binding"/>
    <property type="evidence" value="ECO:0007669"/>
    <property type="project" value="UniProtKB-UniRule"/>
</dbReference>
<reference evidence="12 13" key="1">
    <citation type="submission" date="2020-04" db="EMBL/GenBank/DDBJ databases">
        <title>MicrobeNet Type strains.</title>
        <authorList>
            <person name="Nicholson A.C."/>
        </authorList>
    </citation>
    <scope>NUCLEOTIDE SEQUENCE [LARGE SCALE GENOMIC DNA]</scope>
    <source>
        <strain evidence="12 13">JCM 12354</strain>
    </source>
</reference>
<name>A0A846XS44_9NOCA</name>
<feature type="binding site" evidence="11">
    <location>
        <position position="86"/>
    </location>
    <ligand>
        <name>ATP</name>
        <dbReference type="ChEBI" id="CHEBI:30616"/>
    </ligand>
</feature>
<evidence type="ECO:0000256" key="11">
    <source>
        <dbReference type="PIRSR" id="PIRSR002583-1"/>
    </source>
</evidence>
<evidence type="ECO:0000256" key="8">
    <source>
        <dbReference type="ARBA" id="ARBA00058590"/>
    </source>
</evidence>
<evidence type="ECO:0000313" key="12">
    <source>
        <dbReference type="EMBL" id="NKY49913.1"/>
    </source>
</evidence>
<dbReference type="PRINTS" id="PR00775">
    <property type="entry name" value="HEATSHOCK90"/>
</dbReference>
<dbReference type="GO" id="GO:0140662">
    <property type="term" value="F:ATP-dependent protein folding chaperone"/>
    <property type="evidence" value="ECO:0007669"/>
    <property type="project" value="InterPro"/>
</dbReference>
<dbReference type="Pfam" id="PF13589">
    <property type="entry name" value="HATPase_c_3"/>
    <property type="match status" value="1"/>
</dbReference>
<keyword evidence="7 10" id="KW-0143">Chaperone</keyword>
<feature type="binding site" evidence="11">
    <location>
        <position position="183"/>
    </location>
    <ligand>
        <name>ATP</name>
        <dbReference type="ChEBI" id="CHEBI:30616"/>
    </ligand>
</feature>
<dbReference type="FunFam" id="3.40.50.11260:FF:000005">
    <property type="entry name" value="Heat shock protein 90"/>
    <property type="match status" value="1"/>
</dbReference>
<feature type="binding site" evidence="11">
    <location>
        <position position="358"/>
    </location>
    <ligand>
        <name>ATP</name>
        <dbReference type="ChEBI" id="CHEBI:30616"/>
    </ligand>
</feature>
<dbReference type="FunFam" id="3.30.565.10:FF:000009">
    <property type="entry name" value="Molecular chaperone HtpG"/>
    <property type="match status" value="1"/>
</dbReference>
<proteinExistence type="inferred from homology"/>
<organism evidence="12 13">
    <name type="scientific">Nocardia vermiculata</name>
    <dbReference type="NCBI Taxonomy" id="257274"/>
    <lineage>
        <taxon>Bacteria</taxon>
        <taxon>Bacillati</taxon>
        <taxon>Actinomycetota</taxon>
        <taxon>Actinomycetes</taxon>
        <taxon>Mycobacteriales</taxon>
        <taxon>Nocardiaceae</taxon>
        <taxon>Nocardia</taxon>
    </lineage>
</organism>
<feature type="binding site" evidence="11">
    <location>
        <position position="39"/>
    </location>
    <ligand>
        <name>ATP</name>
        <dbReference type="ChEBI" id="CHEBI:30616"/>
    </ligand>
</feature>
<comment type="caution">
    <text evidence="10">Lacks conserved residue(s) required for the propagation of feature annotation.</text>
</comment>
<evidence type="ECO:0000256" key="3">
    <source>
        <dbReference type="ARBA" id="ARBA00022490"/>
    </source>
</evidence>
<evidence type="ECO:0000256" key="7">
    <source>
        <dbReference type="ARBA" id="ARBA00023186"/>
    </source>
</evidence>
<protein>
    <recommendedName>
        <fullName evidence="9 10">Chaperone protein HtpG</fullName>
    </recommendedName>
    <alternativeName>
        <fullName evidence="10">Heat shock protein HtpG</fullName>
    </alternativeName>
    <alternativeName>
        <fullName evidence="10">High temperature protein G</fullName>
    </alternativeName>
</protein>
<dbReference type="RefSeq" id="WP_067870458.1">
    <property type="nucleotide sequence ID" value="NZ_JAAXOP010000003.1"/>
</dbReference>
<dbReference type="PANTHER" id="PTHR11528">
    <property type="entry name" value="HEAT SHOCK PROTEIN 90 FAMILY MEMBER"/>
    <property type="match status" value="1"/>
</dbReference>
<dbReference type="FunFam" id="1.20.120.790:FF:000006">
    <property type="entry name" value="Chaperone protein HtpG"/>
    <property type="match status" value="1"/>
</dbReference>
<dbReference type="AlphaFoldDB" id="A0A846XS44"/>
<sequence>MTEHVEKLEFQAETHQLLELMIHSVYSNKDTFLRELISNSSDALDKLRLESYRDKDLEVDTSDLHIELEVDAEARVLTLRDNGIGMSRAEVVDLIGTLAKSGTAELRRQLLEMKGADAESSGGSAPADLIGQFGIGFYSTFMVADKVSLTTRRAGETEGTRWESEAGSSTYTIETLDEAPQGTAVSLHLKSADEDDHLFDYTQEWKLREIVKKYSDFISWPIRMTVERTVTEGEGEEKSEKTILEEQTLNSQKALWTRPRSDVSDEEYKEFYKHVSHAWDDPLEIIPLKAEGTFEYQALLFIPSHAPFDLFAREHQRGVQLYVRRVFIMDNCEELMPEYLRFVKGVVDAQDLSLNVSREILQQDRQIQMIRKRLVRKVLSTIKDLQNAAADTASEDAADGGEAGTESKYRTFWNEFGRVLKEGLLSDFDNRETILQVSSFASTHSDSEPTTLAEYVERMAEGQDKIYYMTGESRSQIENSPHMEAFEAKGLEVLVLTDPVDEMWVGSVPEFDGKAFQSIAKGEVDLETEEEKKASEQLREQQNKDFDDVLKWLQETLSDSVKEVRLSSRLTTSPACVVGDVFDFTPQLERMYRASGQALPESKRILELNPDHALVTGLRDRFAAGEPSEELAATAELLYGTAVLAEGGELKDPAHFAQLLADRLTKTV</sequence>
<feature type="binding site" evidence="11">
    <location>
        <position position="100"/>
    </location>
    <ligand>
        <name>ATP</name>
        <dbReference type="ChEBI" id="CHEBI:30616"/>
    </ligand>
</feature>
<evidence type="ECO:0000256" key="9">
    <source>
        <dbReference type="ARBA" id="ARBA00070675"/>
    </source>
</evidence>
<dbReference type="Pfam" id="PF00183">
    <property type="entry name" value="HSP90"/>
    <property type="match status" value="1"/>
</dbReference>
<comment type="function">
    <text evidence="8 10">Molecular chaperone. Has ATPase activity.</text>
</comment>
<gene>
    <name evidence="10 12" type="primary">htpG</name>
    <name evidence="12" type="ORF">HGA08_06760</name>
</gene>
<keyword evidence="6 10" id="KW-0346">Stress response</keyword>
<dbReference type="GO" id="GO:0005524">
    <property type="term" value="F:ATP binding"/>
    <property type="evidence" value="ECO:0007669"/>
    <property type="project" value="UniProtKB-UniRule"/>
</dbReference>
<dbReference type="InterPro" id="IPR001404">
    <property type="entry name" value="Hsp90_fam"/>
</dbReference>
<dbReference type="InterPro" id="IPR036890">
    <property type="entry name" value="HATPase_C_sf"/>
</dbReference>
<dbReference type="SUPFAM" id="SSF54211">
    <property type="entry name" value="Ribosomal protein S5 domain 2-like"/>
    <property type="match status" value="1"/>
</dbReference>
<evidence type="ECO:0000256" key="4">
    <source>
        <dbReference type="ARBA" id="ARBA00022741"/>
    </source>
</evidence>
<dbReference type="InterPro" id="IPR020575">
    <property type="entry name" value="Hsp90_N"/>
</dbReference>
<keyword evidence="3 10" id="KW-0963">Cytoplasm</keyword>
<accession>A0A846XS44</accession>
<dbReference type="CDD" id="cd16927">
    <property type="entry name" value="HATPase_Hsp90-like"/>
    <property type="match status" value="1"/>
</dbReference>
<dbReference type="Gene3D" id="3.30.230.80">
    <property type="match status" value="1"/>
</dbReference>
<comment type="caution">
    <text evidence="12">The sequence shown here is derived from an EMBL/GenBank/DDBJ whole genome shotgun (WGS) entry which is preliminary data.</text>
</comment>
<dbReference type="HAMAP" id="MF_00505">
    <property type="entry name" value="HSP90"/>
    <property type="match status" value="1"/>
</dbReference>
<feature type="binding site" evidence="11">
    <location>
        <begin position="132"/>
        <end position="137"/>
    </location>
    <ligand>
        <name>ATP</name>
        <dbReference type="ChEBI" id="CHEBI:30616"/>
    </ligand>
</feature>
<dbReference type="Gene3D" id="1.20.120.790">
    <property type="entry name" value="Heat shock protein 90, C-terminal domain"/>
    <property type="match status" value="1"/>
</dbReference>
<evidence type="ECO:0000313" key="13">
    <source>
        <dbReference type="Proteomes" id="UP000565711"/>
    </source>
</evidence>
<dbReference type="GO" id="GO:0005737">
    <property type="term" value="C:cytoplasm"/>
    <property type="evidence" value="ECO:0007669"/>
    <property type="project" value="UniProtKB-SubCell"/>
</dbReference>
<dbReference type="EMBL" id="JAAXOP010000003">
    <property type="protein sequence ID" value="NKY49913.1"/>
    <property type="molecule type" value="Genomic_DNA"/>
</dbReference>
<dbReference type="NCBIfam" id="NF003555">
    <property type="entry name" value="PRK05218.1"/>
    <property type="match status" value="1"/>
</dbReference>
<dbReference type="SUPFAM" id="SSF55874">
    <property type="entry name" value="ATPase domain of HSP90 chaperone/DNA topoisomerase II/histidine kinase"/>
    <property type="match status" value="1"/>
</dbReference>
<evidence type="ECO:0000256" key="1">
    <source>
        <dbReference type="ARBA" id="ARBA00004496"/>
    </source>
</evidence>
<evidence type="ECO:0000256" key="2">
    <source>
        <dbReference type="ARBA" id="ARBA00008239"/>
    </source>
</evidence>
<dbReference type="PIRSF" id="PIRSF002583">
    <property type="entry name" value="Hsp90"/>
    <property type="match status" value="1"/>
</dbReference>
<evidence type="ECO:0000256" key="5">
    <source>
        <dbReference type="ARBA" id="ARBA00022840"/>
    </source>
</evidence>
<comment type="subunit">
    <text evidence="10">Homodimer.</text>
</comment>
<comment type="similarity">
    <text evidence="2 10">Belongs to the heat shock protein 90 family.</text>
</comment>